<dbReference type="KEGG" id="mhf:MHF_0262"/>
<evidence type="ECO:0000259" key="13">
    <source>
        <dbReference type="PROSITE" id="PS50990"/>
    </source>
</evidence>
<feature type="transmembrane region" description="Helical" evidence="11">
    <location>
        <begin position="192"/>
        <end position="212"/>
    </location>
</feature>
<feature type="domain" description="Peptidase C39" evidence="13">
    <location>
        <begin position="6"/>
        <end position="130"/>
    </location>
</feature>
<dbReference type="STRING" id="859194.MHF_0262"/>
<dbReference type="InterPro" id="IPR003439">
    <property type="entry name" value="ABC_transporter-like_ATP-bd"/>
</dbReference>
<dbReference type="InterPro" id="IPR036640">
    <property type="entry name" value="ABC1_TM_sf"/>
</dbReference>
<feature type="transmembrane region" description="Helical" evidence="11">
    <location>
        <begin position="377"/>
        <end position="402"/>
    </location>
</feature>
<gene>
    <name evidence="14" type="ordered locus">MHF_0262</name>
</gene>
<name>F6FGG2_MYCHI</name>
<evidence type="ECO:0000313" key="14">
    <source>
        <dbReference type="EMBL" id="AEG72552.1"/>
    </source>
</evidence>
<dbReference type="SMART" id="SM00382">
    <property type="entry name" value="AAA"/>
    <property type="match status" value="1"/>
</dbReference>
<dbReference type="EMBL" id="CP002808">
    <property type="protein sequence ID" value="AEG72552.1"/>
    <property type="molecule type" value="Genomic_DNA"/>
</dbReference>
<keyword evidence="9 11" id="KW-0472">Membrane</keyword>
<keyword evidence="6" id="KW-0067">ATP-binding</keyword>
<dbReference type="PROSITE" id="PS50929">
    <property type="entry name" value="ABC_TM1F"/>
    <property type="match status" value="1"/>
</dbReference>
<dbReference type="PANTHER" id="PTHR24221">
    <property type="entry name" value="ATP-BINDING CASSETTE SUB-FAMILY B"/>
    <property type="match status" value="1"/>
</dbReference>
<dbReference type="InterPro" id="IPR003593">
    <property type="entry name" value="AAA+_ATPase"/>
</dbReference>
<evidence type="ECO:0000256" key="7">
    <source>
        <dbReference type="ARBA" id="ARBA00022927"/>
    </source>
</evidence>
<dbReference type="SUPFAM" id="SSF90123">
    <property type="entry name" value="ABC transporter transmembrane region"/>
    <property type="match status" value="1"/>
</dbReference>
<dbReference type="GO" id="GO:0140359">
    <property type="term" value="F:ABC-type transporter activity"/>
    <property type="evidence" value="ECO:0007669"/>
    <property type="project" value="InterPro"/>
</dbReference>
<feature type="transmembrane region" description="Helical" evidence="11">
    <location>
        <begin position="159"/>
        <end position="180"/>
    </location>
</feature>
<dbReference type="Gene3D" id="1.20.1560.10">
    <property type="entry name" value="ABC transporter type 1, transmembrane domain"/>
    <property type="match status" value="1"/>
</dbReference>
<evidence type="ECO:0000256" key="6">
    <source>
        <dbReference type="ARBA" id="ARBA00022840"/>
    </source>
</evidence>
<evidence type="ECO:0000256" key="1">
    <source>
        <dbReference type="ARBA" id="ARBA00004651"/>
    </source>
</evidence>
<reference key="2">
    <citation type="submission" date="2011-05" db="EMBL/GenBank/DDBJ databases">
        <title>The Genome of Mycoplasma haemofelis Strain Ohio2, a pathogenic hemoplasma of the cat.</title>
        <authorList>
            <person name="Santos A.P."/>
            <person name="Guimaraes A.M.S."/>
            <person name="SanMiguel P.J."/>
            <person name="Martin S.W."/>
            <person name="Messick J.B."/>
        </authorList>
    </citation>
    <scope>NUCLEOTIDE SEQUENCE</scope>
    <source>
        <strain>Ohio2</strain>
    </source>
</reference>
<evidence type="ECO:0000256" key="9">
    <source>
        <dbReference type="ARBA" id="ARBA00023136"/>
    </source>
</evidence>
<dbReference type="GO" id="GO:0034040">
    <property type="term" value="F:ATPase-coupled lipid transmembrane transporter activity"/>
    <property type="evidence" value="ECO:0007669"/>
    <property type="project" value="TreeGrafter"/>
</dbReference>
<organism evidence="14 15">
    <name type="scientific">Mycoplasma haemofelis (strain Ohio2)</name>
    <dbReference type="NCBI Taxonomy" id="859194"/>
    <lineage>
        <taxon>Bacteria</taxon>
        <taxon>Bacillati</taxon>
        <taxon>Mycoplasmatota</taxon>
        <taxon>Mollicutes</taxon>
        <taxon>Mycoplasmataceae</taxon>
        <taxon>Mycoplasma</taxon>
    </lineage>
</organism>
<keyword evidence="7" id="KW-0813">Transport</keyword>
<dbReference type="GO" id="GO:0008234">
    <property type="term" value="F:cysteine-type peptidase activity"/>
    <property type="evidence" value="ECO:0007669"/>
    <property type="project" value="UniProtKB-KW"/>
</dbReference>
<dbReference type="PANTHER" id="PTHR24221:SF654">
    <property type="entry name" value="ATP-BINDING CASSETTE SUB-FAMILY B MEMBER 6"/>
    <property type="match status" value="1"/>
</dbReference>
<dbReference type="GO" id="GO:0005886">
    <property type="term" value="C:plasma membrane"/>
    <property type="evidence" value="ECO:0007669"/>
    <property type="project" value="UniProtKB-SubCell"/>
</dbReference>
<reference evidence="14 15" key="1">
    <citation type="journal article" date="2011" name="J. Bacteriol.">
        <title>Complete genome sequences of two hemotropic Mycoplasmas, Mycoplasma haemofelis strain Ohio2 and Mycoplasma suis strain Illinois.</title>
        <authorList>
            <person name="Messick J.B."/>
            <person name="Santos A.P."/>
            <person name="Guimaraes A.M."/>
        </authorList>
    </citation>
    <scope>NUCLEOTIDE SEQUENCE [LARGE SCALE GENOMIC DNA]</scope>
    <source>
        <strain evidence="14 15">Ohio2</strain>
    </source>
</reference>
<evidence type="ECO:0000256" key="5">
    <source>
        <dbReference type="ARBA" id="ARBA00022807"/>
    </source>
</evidence>
<dbReference type="SUPFAM" id="SSF52540">
    <property type="entry name" value="P-loop containing nucleoside triphosphate hydrolases"/>
    <property type="match status" value="1"/>
</dbReference>
<keyword evidence="8 11" id="KW-1133">Transmembrane helix</keyword>
<evidence type="ECO:0000256" key="10">
    <source>
        <dbReference type="ARBA" id="ARBA00043264"/>
    </source>
</evidence>
<feature type="domain" description="ABC transmembrane type-1" evidence="12">
    <location>
        <begin position="163"/>
        <end position="432"/>
    </location>
</feature>
<dbReference type="Pfam" id="PF00005">
    <property type="entry name" value="ABC_tran"/>
    <property type="match status" value="1"/>
</dbReference>
<dbReference type="eggNOG" id="COG2274">
    <property type="taxonomic scope" value="Bacteria"/>
</dbReference>
<evidence type="ECO:0000259" key="12">
    <source>
        <dbReference type="PROSITE" id="PS50929"/>
    </source>
</evidence>
<keyword evidence="7" id="KW-0653">Protein transport</keyword>
<dbReference type="InterPro" id="IPR005074">
    <property type="entry name" value="Peptidase_C39"/>
</dbReference>
<dbReference type="HOGENOM" id="CLU_000604_95_3_14"/>
<dbReference type="GO" id="GO:0005524">
    <property type="term" value="F:ATP binding"/>
    <property type="evidence" value="ECO:0007669"/>
    <property type="project" value="UniProtKB-KW"/>
</dbReference>
<feature type="transmembrane region" description="Helical" evidence="11">
    <location>
        <begin position="408"/>
        <end position="434"/>
    </location>
</feature>
<keyword evidence="3 11" id="KW-0812">Transmembrane</keyword>
<proteinExistence type="inferred from homology"/>
<evidence type="ECO:0000256" key="3">
    <source>
        <dbReference type="ARBA" id="ARBA00022692"/>
    </source>
</evidence>
<dbReference type="AlphaFoldDB" id="F6FGG2"/>
<dbReference type="InterPro" id="IPR011527">
    <property type="entry name" value="ABC1_TM_dom"/>
</dbReference>
<dbReference type="GO" id="GO:0016887">
    <property type="term" value="F:ATP hydrolysis activity"/>
    <property type="evidence" value="ECO:0007669"/>
    <property type="project" value="InterPro"/>
</dbReference>
<keyword evidence="5" id="KW-0645">Protease</keyword>
<dbReference type="InterPro" id="IPR039421">
    <property type="entry name" value="Type_1_exporter"/>
</dbReference>
<dbReference type="PROSITE" id="PS50990">
    <property type="entry name" value="PEPTIDASE_C39"/>
    <property type="match status" value="1"/>
</dbReference>
<evidence type="ECO:0000256" key="11">
    <source>
        <dbReference type="SAM" id="Phobius"/>
    </source>
</evidence>
<feature type="transmembrane region" description="Helical" evidence="11">
    <location>
        <begin position="269"/>
        <end position="287"/>
    </location>
</feature>
<evidence type="ECO:0000256" key="8">
    <source>
        <dbReference type="ARBA" id="ARBA00022989"/>
    </source>
</evidence>
<dbReference type="CDD" id="cd00267">
    <property type="entry name" value="ABC_ATPase"/>
    <property type="match status" value="1"/>
</dbReference>
<dbReference type="BioCyc" id="MHAE859194:G1GR7-259-MONOMER"/>
<dbReference type="Proteomes" id="UP000007952">
    <property type="component" value="Chromosome"/>
</dbReference>
<dbReference type="GO" id="GO:0006508">
    <property type="term" value="P:proteolysis"/>
    <property type="evidence" value="ECO:0007669"/>
    <property type="project" value="InterPro"/>
</dbReference>
<protein>
    <submittedName>
        <fullName evidence="14">ABC transporter, ATP binding protein</fullName>
    </submittedName>
</protein>
<dbReference type="Gene3D" id="3.40.50.300">
    <property type="entry name" value="P-loop containing nucleotide triphosphate hydrolases"/>
    <property type="match status" value="1"/>
</dbReference>
<dbReference type="GO" id="GO:0043213">
    <property type="term" value="P:bacteriocin transport"/>
    <property type="evidence" value="ECO:0007669"/>
    <property type="project" value="UniProtKB-KW"/>
</dbReference>
<keyword evidence="5" id="KW-0788">Thiol protease</keyword>
<comment type="similarity">
    <text evidence="2">Belongs to the ABC transporter superfamily.</text>
</comment>
<evidence type="ECO:0000256" key="2">
    <source>
        <dbReference type="ARBA" id="ARBA00005417"/>
    </source>
</evidence>
<keyword evidence="4" id="KW-0547">Nucleotide-binding</keyword>
<dbReference type="InterPro" id="IPR027417">
    <property type="entry name" value="P-loop_NTPase"/>
</dbReference>
<keyword evidence="10" id="KW-0080">Bacteriocin transport</keyword>
<dbReference type="GO" id="GO:0015031">
    <property type="term" value="P:protein transport"/>
    <property type="evidence" value="ECO:0007669"/>
    <property type="project" value="UniProtKB-KW"/>
</dbReference>
<dbReference type="Gene3D" id="3.90.70.10">
    <property type="entry name" value="Cysteine proteinases"/>
    <property type="match status" value="1"/>
</dbReference>
<keyword evidence="5" id="KW-0378">Hydrolase</keyword>
<comment type="subcellular location">
    <subcellularLocation>
        <location evidence="1">Cell membrane</location>
        <topology evidence="1">Multi-pass membrane protein</topology>
    </subcellularLocation>
</comment>
<sequence>MRIYKQNNDNDCGISVTQSLIYHFYGEEVSREELCSKANLNEEGLSILDLEILNKHYGIALESYEMDFKEFQKYETPEYFILLIKSNNLYHYVIAQKNSSGVTLFDSSFGRISIKYPEFKDLYLNVFITIHCDKKACPLLKKAEGQGSLYDLETIRTSALIDLAIFALTLIIGFSTQYGFNHIVNNYPVTQLGGITILLVASYGIINFGEYIKKCLVLKNKEHYSKLLFQKLINSFQWKKNSFFQKSGKDQILLIRNYIDNIASYYSEYVNKWILNLIILLGLSVFLACIHPLFLGLIALSFTIKLGHLRLLFEEHRSNIPKLLNVQNESKKSNYDFYEFLKKESNVEKLSSLGYAFKESFLKELILNQKINSRKDLISGVLGFCNNLLQLLLYLTLAYLLFNKSISFGYFIIIALFYSQISQSISHLIDFYFFRTTYLYSRNIYFHLLNTDSIERTKGEWSLPSEITINHLNYFHSDSIIFNNLNLKIPRNTFLSGNSGTGKTTLYHLISNKISTLPNHIFFGEESHESLENKGLHKQIIYQPSDSWTGNVDISKCLSPLCPDEKKVLLDICEQMNLPILGGVDSRRVSSGQRQLLNLINLIPYSKKILLLDEVTSHINYLHRLEIFKKLFPILMRNNFLICSEHEVEFNAYFPHHINLNDHIT</sequence>
<evidence type="ECO:0000256" key="4">
    <source>
        <dbReference type="ARBA" id="ARBA00022741"/>
    </source>
</evidence>
<accession>F6FGG2</accession>
<dbReference type="Pfam" id="PF03412">
    <property type="entry name" value="Peptidase_C39"/>
    <property type="match status" value="1"/>
</dbReference>
<evidence type="ECO:0000313" key="15">
    <source>
        <dbReference type="Proteomes" id="UP000007952"/>
    </source>
</evidence>